<protein>
    <submittedName>
        <fullName evidence="2">Uncharacterized protein</fullName>
    </submittedName>
</protein>
<reference evidence="2 3" key="1">
    <citation type="journal article" date="2015" name="Proc. Natl. Acad. Sci. U.S.A.">
        <title>The resurrection genome of Boea hygrometrica: A blueprint for survival of dehydration.</title>
        <authorList>
            <person name="Xiao L."/>
            <person name="Yang G."/>
            <person name="Zhang L."/>
            <person name="Yang X."/>
            <person name="Zhao S."/>
            <person name="Ji Z."/>
            <person name="Zhou Q."/>
            <person name="Hu M."/>
            <person name="Wang Y."/>
            <person name="Chen M."/>
            <person name="Xu Y."/>
            <person name="Jin H."/>
            <person name="Xiao X."/>
            <person name="Hu G."/>
            <person name="Bao F."/>
            <person name="Hu Y."/>
            <person name="Wan P."/>
            <person name="Li L."/>
            <person name="Deng X."/>
            <person name="Kuang T."/>
            <person name="Xiang C."/>
            <person name="Zhu J.K."/>
            <person name="Oliver M.J."/>
            <person name="He Y."/>
        </authorList>
    </citation>
    <scope>NUCLEOTIDE SEQUENCE [LARGE SCALE GENOMIC DNA]</scope>
    <source>
        <strain evidence="3">cv. XS01</strain>
    </source>
</reference>
<feature type="region of interest" description="Disordered" evidence="1">
    <location>
        <begin position="131"/>
        <end position="158"/>
    </location>
</feature>
<organism evidence="2 3">
    <name type="scientific">Dorcoceras hygrometricum</name>
    <dbReference type="NCBI Taxonomy" id="472368"/>
    <lineage>
        <taxon>Eukaryota</taxon>
        <taxon>Viridiplantae</taxon>
        <taxon>Streptophyta</taxon>
        <taxon>Embryophyta</taxon>
        <taxon>Tracheophyta</taxon>
        <taxon>Spermatophyta</taxon>
        <taxon>Magnoliopsida</taxon>
        <taxon>eudicotyledons</taxon>
        <taxon>Gunneridae</taxon>
        <taxon>Pentapetalae</taxon>
        <taxon>asterids</taxon>
        <taxon>lamiids</taxon>
        <taxon>Lamiales</taxon>
        <taxon>Gesneriaceae</taxon>
        <taxon>Didymocarpoideae</taxon>
        <taxon>Trichosporeae</taxon>
        <taxon>Loxocarpinae</taxon>
        <taxon>Dorcoceras</taxon>
    </lineage>
</organism>
<evidence type="ECO:0000313" key="2">
    <source>
        <dbReference type="EMBL" id="KZV51825.1"/>
    </source>
</evidence>
<dbReference type="Proteomes" id="UP000250235">
    <property type="component" value="Unassembled WGS sequence"/>
</dbReference>
<sequence>MDTRDAPRTLLPEHSGSQGVTTLHNIARRNDLKARVNVDAPHSHLGPRGSSSSQQTPTYAAKLGRLPEDTLSRSGSCPKTRSEIGFCPRPYYHFGSVSRGPCLDVMKSPARLSTKIIWLHQLASSVGNVEEYNMPPKRNRAQGTGETSRIESMSQGSENPNLTVAQIAELVATTVAQILANRPESHTPPDQQSEEIKKLREEVERLREERSSAHPPLPAREIPRSTYPGLRTLHSSTNTLIPLSAESFSPLWSELHNSDLTSYPSGASSVFRISAWRSFTSLPVARSNR</sequence>
<feature type="region of interest" description="Disordered" evidence="1">
    <location>
        <begin position="202"/>
        <end position="228"/>
    </location>
</feature>
<dbReference type="AlphaFoldDB" id="A0A2Z7CZX1"/>
<dbReference type="EMBL" id="KQ991567">
    <property type="protein sequence ID" value="KZV51825.1"/>
    <property type="molecule type" value="Genomic_DNA"/>
</dbReference>
<gene>
    <name evidence="2" type="ORF">F511_11202</name>
</gene>
<feature type="compositionally biased region" description="Basic and acidic residues" evidence="1">
    <location>
        <begin position="202"/>
        <end position="212"/>
    </location>
</feature>
<evidence type="ECO:0000256" key="1">
    <source>
        <dbReference type="SAM" id="MobiDB-lite"/>
    </source>
</evidence>
<feature type="compositionally biased region" description="Polar residues" evidence="1">
    <location>
        <begin position="141"/>
        <end position="158"/>
    </location>
</feature>
<name>A0A2Z7CZX1_9LAMI</name>
<feature type="region of interest" description="Disordered" evidence="1">
    <location>
        <begin position="35"/>
        <end position="57"/>
    </location>
</feature>
<evidence type="ECO:0000313" key="3">
    <source>
        <dbReference type="Proteomes" id="UP000250235"/>
    </source>
</evidence>
<feature type="region of interest" description="Disordered" evidence="1">
    <location>
        <begin position="1"/>
        <end position="20"/>
    </location>
</feature>
<keyword evidence="3" id="KW-1185">Reference proteome</keyword>
<accession>A0A2Z7CZX1</accession>
<proteinExistence type="predicted"/>